<dbReference type="Gene3D" id="2.60.40.10">
    <property type="entry name" value="Immunoglobulins"/>
    <property type="match status" value="1"/>
</dbReference>
<evidence type="ECO:0000256" key="8">
    <source>
        <dbReference type="ARBA" id="ARBA00022960"/>
    </source>
</evidence>
<evidence type="ECO:0000256" key="2">
    <source>
        <dbReference type="ARBA" id="ARBA00022645"/>
    </source>
</evidence>
<protein>
    <submittedName>
        <fullName evidence="20">Penicillin-binding protein</fullName>
    </submittedName>
</protein>
<dbReference type="InterPro" id="IPR001264">
    <property type="entry name" value="Glyco_trans_51"/>
</dbReference>
<evidence type="ECO:0000313" key="20">
    <source>
        <dbReference type="EMBL" id="MDQ0161043.1"/>
    </source>
</evidence>
<feature type="compositionally biased region" description="Polar residues" evidence="16">
    <location>
        <begin position="938"/>
        <end position="948"/>
    </location>
</feature>
<organism evidence="20 21">
    <name type="scientific">Aeribacillus alveayuensis</name>
    <dbReference type="NCBI Taxonomy" id="279215"/>
    <lineage>
        <taxon>Bacteria</taxon>
        <taxon>Bacillati</taxon>
        <taxon>Bacillota</taxon>
        <taxon>Bacilli</taxon>
        <taxon>Bacillales</taxon>
        <taxon>Bacillaceae</taxon>
        <taxon>Aeribacillus</taxon>
    </lineage>
</organism>
<feature type="domain" description="Penicillin-binding protein transpeptidase" evidence="18">
    <location>
        <begin position="412"/>
        <end position="652"/>
    </location>
</feature>
<evidence type="ECO:0000313" key="21">
    <source>
        <dbReference type="Proteomes" id="UP001225646"/>
    </source>
</evidence>
<feature type="transmembrane region" description="Helical" evidence="17">
    <location>
        <begin position="28"/>
        <end position="56"/>
    </location>
</feature>
<evidence type="ECO:0000256" key="16">
    <source>
        <dbReference type="SAM" id="MobiDB-lite"/>
    </source>
</evidence>
<comment type="catalytic activity">
    <reaction evidence="15">
        <text>[GlcNAc-(1-&gt;4)-Mur2Ac(oyl-L-Ala-gamma-D-Glu-L-Lys-D-Ala-D-Ala)](n)-di-trans,octa-cis-undecaprenyl diphosphate + beta-D-GlcNAc-(1-&gt;4)-Mur2Ac(oyl-L-Ala-gamma-D-Glu-L-Lys-D-Ala-D-Ala)-di-trans,octa-cis-undecaprenyl diphosphate = [GlcNAc-(1-&gt;4)-Mur2Ac(oyl-L-Ala-gamma-D-Glu-L-Lys-D-Ala-D-Ala)](n+1)-di-trans,octa-cis-undecaprenyl diphosphate + di-trans,octa-cis-undecaprenyl diphosphate + H(+)</text>
        <dbReference type="Rhea" id="RHEA:23708"/>
        <dbReference type="Rhea" id="RHEA-COMP:9602"/>
        <dbReference type="Rhea" id="RHEA-COMP:9603"/>
        <dbReference type="ChEBI" id="CHEBI:15378"/>
        <dbReference type="ChEBI" id="CHEBI:58405"/>
        <dbReference type="ChEBI" id="CHEBI:60033"/>
        <dbReference type="ChEBI" id="CHEBI:78435"/>
        <dbReference type="EC" id="2.4.99.28"/>
    </reaction>
</comment>
<dbReference type="PANTHER" id="PTHR32282">
    <property type="entry name" value="BINDING PROTEIN TRANSPEPTIDASE, PUTATIVE-RELATED"/>
    <property type="match status" value="1"/>
</dbReference>
<evidence type="ECO:0000256" key="1">
    <source>
        <dbReference type="ARBA" id="ARBA00022475"/>
    </source>
</evidence>
<feature type="compositionally biased region" description="Low complexity" evidence="16">
    <location>
        <begin position="928"/>
        <end position="937"/>
    </location>
</feature>
<evidence type="ECO:0000256" key="6">
    <source>
        <dbReference type="ARBA" id="ARBA00022692"/>
    </source>
</evidence>
<evidence type="ECO:0000256" key="13">
    <source>
        <dbReference type="ARBA" id="ARBA00023316"/>
    </source>
</evidence>
<dbReference type="RefSeq" id="WP_419150968.1">
    <property type="nucleotide sequence ID" value="NZ_JAUSTR010000001.1"/>
</dbReference>
<dbReference type="EMBL" id="JAUSTR010000001">
    <property type="protein sequence ID" value="MDQ0161043.1"/>
    <property type="molecule type" value="Genomic_DNA"/>
</dbReference>
<evidence type="ECO:0000256" key="4">
    <source>
        <dbReference type="ARBA" id="ARBA00022676"/>
    </source>
</evidence>
<keyword evidence="2" id="KW-0121">Carboxypeptidase</keyword>
<evidence type="ECO:0000256" key="10">
    <source>
        <dbReference type="ARBA" id="ARBA00022989"/>
    </source>
</evidence>
<evidence type="ECO:0000259" key="18">
    <source>
        <dbReference type="Pfam" id="PF00905"/>
    </source>
</evidence>
<dbReference type="Pfam" id="PF00905">
    <property type="entry name" value="Transpeptidase"/>
    <property type="match status" value="1"/>
</dbReference>
<dbReference type="InterPro" id="IPR023346">
    <property type="entry name" value="Lysozyme-like_dom_sf"/>
</dbReference>
<evidence type="ECO:0000256" key="5">
    <source>
        <dbReference type="ARBA" id="ARBA00022679"/>
    </source>
</evidence>
<evidence type="ECO:0000256" key="15">
    <source>
        <dbReference type="ARBA" id="ARBA00049902"/>
    </source>
</evidence>
<evidence type="ECO:0000256" key="3">
    <source>
        <dbReference type="ARBA" id="ARBA00022670"/>
    </source>
</evidence>
<keyword evidence="6 17" id="KW-0812">Transmembrane</keyword>
<feature type="region of interest" description="Disordered" evidence="16">
    <location>
        <begin position="906"/>
        <end position="964"/>
    </location>
</feature>
<reference evidence="20 21" key="1">
    <citation type="submission" date="2023-07" db="EMBL/GenBank/DDBJ databases">
        <title>Genomic Encyclopedia of Type Strains, Phase IV (KMG-IV): sequencing the most valuable type-strain genomes for metagenomic binning, comparative biology and taxonomic classification.</title>
        <authorList>
            <person name="Goeker M."/>
        </authorList>
    </citation>
    <scope>NUCLEOTIDE SEQUENCE [LARGE SCALE GENOMIC DNA]</scope>
    <source>
        <strain evidence="20 21">DSM 19092</strain>
    </source>
</reference>
<feature type="compositionally biased region" description="Basic and acidic residues" evidence="16">
    <location>
        <begin position="949"/>
        <end position="958"/>
    </location>
</feature>
<feature type="compositionally biased region" description="Basic and acidic residues" evidence="16">
    <location>
        <begin position="909"/>
        <end position="926"/>
    </location>
</feature>
<keyword evidence="3" id="KW-0645">Protease</keyword>
<feature type="domain" description="Glycosyl transferase family 51" evidence="19">
    <location>
        <begin position="91"/>
        <end position="275"/>
    </location>
</feature>
<dbReference type="SUPFAM" id="SSF53955">
    <property type="entry name" value="Lysozyme-like"/>
    <property type="match status" value="1"/>
</dbReference>
<dbReference type="SUPFAM" id="SSF56601">
    <property type="entry name" value="beta-lactamase/transpeptidase-like"/>
    <property type="match status" value="1"/>
</dbReference>
<evidence type="ECO:0000256" key="11">
    <source>
        <dbReference type="ARBA" id="ARBA00023136"/>
    </source>
</evidence>
<keyword evidence="1" id="KW-1003">Cell membrane</keyword>
<keyword evidence="9" id="KW-0573">Peptidoglycan synthesis</keyword>
<evidence type="ECO:0000256" key="14">
    <source>
        <dbReference type="ARBA" id="ARBA00034000"/>
    </source>
</evidence>
<keyword evidence="7" id="KW-0378">Hydrolase</keyword>
<dbReference type="Gene3D" id="3.40.710.10">
    <property type="entry name" value="DD-peptidase/beta-lactamase superfamily"/>
    <property type="match status" value="1"/>
</dbReference>
<keyword evidence="10 17" id="KW-1133">Transmembrane helix</keyword>
<comment type="catalytic activity">
    <reaction evidence="14">
        <text>Preferential cleavage: (Ac)2-L-Lys-D-Ala-|-D-Ala. Also transpeptidation of peptidyl-alanyl moieties that are N-acyl substituents of D-alanine.</text>
        <dbReference type="EC" id="3.4.16.4"/>
    </reaction>
</comment>
<evidence type="ECO:0000259" key="19">
    <source>
        <dbReference type="Pfam" id="PF00912"/>
    </source>
</evidence>
<dbReference type="PANTHER" id="PTHR32282:SF32">
    <property type="entry name" value="PENICILLIN-BINDING PROTEIN 2A"/>
    <property type="match status" value="1"/>
</dbReference>
<dbReference type="InterPro" id="IPR001460">
    <property type="entry name" value="PCN-bd_Tpept"/>
</dbReference>
<keyword evidence="12" id="KW-0511">Multifunctional enzyme</keyword>
<keyword evidence="21" id="KW-1185">Reference proteome</keyword>
<keyword evidence="8" id="KW-0133">Cell shape</keyword>
<dbReference type="InterPro" id="IPR050396">
    <property type="entry name" value="Glycosyltr_51/Transpeptidase"/>
</dbReference>
<accession>A0ABT9VJA1</accession>
<evidence type="ECO:0000256" key="9">
    <source>
        <dbReference type="ARBA" id="ARBA00022984"/>
    </source>
</evidence>
<evidence type="ECO:0000256" key="7">
    <source>
        <dbReference type="ARBA" id="ARBA00022801"/>
    </source>
</evidence>
<evidence type="ECO:0000256" key="12">
    <source>
        <dbReference type="ARBA" id="ARBA00023268"/>
    </source>
</evidence>
<dbReference type="Gene3D" id="3.90.1310.40">
    <property type="match status" value="1"/>
</dbReference>
<dbReference type="InterPro" id="IPR012338">
    <property type="entry name" value="Beta-lactam/transpept-like"/>
</dbReference>
<proteinExistence type="predicted"/>
<name>A0ABT9VJA1_9BACI</name>
<keyword evidence="11 17" id="KW-0472">Membrane</keyword>
<dbReference type="InterPro" id="IPR036950">
    <property type="entry name" value="PBP_transglycosylase"/>
</dbReference>
<dbReference type="InterPro" id="IPR013783">
    <property type="entry name" value="Ig-like_fold"/>
</dbReference>
<sequence>MENFQQWKRRFVEFYDKHVQKVRITLGVVWNLFLLFIVVCLIGISFAGGVGAGYFASLVKEEPIRSYEEMEKQIYDYSETTDVYFANNVYLGKLRSDIEREEVKLEDVSEHLIHAIIATEDEYFYEHNGIVPKAIMRALFQEFTNSSVRTGGSTLTQQLIKNQILTNEVSFDRKAKEILLAMRLEQFFTKDQILEAYLNVATFGRNSSGKNIAGVQAAAQGIFGVDAKDLTIPQAAFIAGLPQSPFGYTPFTNSGEVKENLEPGLNRMKTVLKRMLHAGFISKQQYEEALKFDLRANLTDKKPSIIEQYPYLIFEVEKRARDILMKQFAKKDGYNEKDLANNEKLYYQYYQKAEQSLRYDGYVIHTTIDKEIYDRMQQVAKEYQYYGNSKPQKKKDPDTGELITVQEPVEVGAVLIENKTGKIISFVGGRDHNREQVNHATSAPRPNGSTMKPLLVYAPAMELGIVQPGTVIADVPYSIGGYSPKNYGGGYHGLTSVRDALKYSYNIPAVKTYAKSISHNPISYLEKMGFSTIDKRDYGALSLALGGMTIGVTVEENVNAYATFANGGEFVDAYLIEKIETKDGQTIYKHQPVKQRVFSPQTAYLTIDMMRDVIRSGTAASLKSYLTFNSDWAGKTGTGQDYRDAWFVASNPNVSFGTWIGYDTPKRLETKYKGLTYSKRNILLWAKLMNAAYEVRPQLIDPNETFKSPGGIVTRSYCAISGHLPSDLCKKAGLVATDIFNAKYAPTKVDDNLTYGKFVYVKEEAYQVPDSAPSEFVQEGPILKEEALKKLGIPSISQLMKWLPKDSKLNHLVASSEKTIRDNGSAPSTVEGVKLSGNAITWKANADNDVIGYRIYRALNYSTNFQKVGSVPANQNLSFTVSPTASAYYVVAVDVAGKESNPSTILKVGEYEEKKLQEEKPTHDDNNDSGQNQNNEQTTIEPTTPNESKQNDRNDQESKQLSTN</sequence>
<dbReference type="Gene3D" id="1.10.3810.10">
    <property type="entry name" value="Biosynthetic peptidoglycan transglycosylase-like"/>
    <property type="match status" value="1"/>
</dbReference>
<dbReference type="Proteomes" id="UP001225646">
    <property type="component" value="Unassembled WGS sequence"/>
</dbReference>
<evidence type="ECO:0000256" key="17">
    <source>
        <dbReference type="SAM" id="Phobius"/>
    </source>
</evidence>
<gene>
    <name evidence="20" type="ORF">J2S06_000113</name>
</gene>
<comment type="caution">
    <text evidence="20">The sequence shown here is derived from an EMBL/GenBank/DDBJ whole genome shotgun (WGS) entry which is preliminary data.</text>
</comment>
<keyword evidence="13" id="KW-0961">Cell wall biogenesis/degradation</keyword>
<keyword evidence="5" id="KW-0808">Transferase</keyword>
<keyword evidence="4" id="KW-0328">Glycosyltransferase</keyword>
<dbReference type="Pfam" id="PF00912">
    <property type="entry name" value="Transgly"/>
    <property type="match status" value="1"/>
</dbReference>